<organism evidence="2 3">
    <name type="scientific">Breoghania corrubedonensis</name>
    <dbReference type="NCBI Taxonomy" id="665038"/>
    <lineage>
        <taxon>Bacteria</taxon>
        <taxon>Pseudomonadati</taxon>
        <taxon>Pseudomonadota</taxon>
        <taxon>Alphaproteobacteria</taxon>
        <taxon>Hyphomicrobiales</taxon>
        <taxon>Stappiaceae</taxon>
        <taxon>Breoghania</taxon>
    </lineage>
</organism>
<dbReference type="EMBL" id="QAYG01000001">
    <property type="protein sequence ID" value="PTW62323.1"/>
    <property type="molecule type" value="Genomic_DNA"/>
</dbReference>
<protein>
    <recommendedName>
        <fullName evidence="4">Endonuclease YncB(Thermonuclease family)</fullName>
    </recommendedName>
</protein>
<comment type="caution">
    <text evidence="2">The sequence shown here is derived from an EMBL/GenBank/DDBJ whole genome shotgun (WGS) entry which is preliminary data.</text>
</comment>
<evidence type="ECO:0000256" key="1">
    <source>
        <dbReference type="SAM" id="SignalP"/>
    </source>
</evidence>
<gene>
    <name evidence="2" type="ORF">C8N35_101364</name>
</gene>
<evidence type="ECO:0000313" key="2">
    <source>
        <dbReference type="EMBL" id="PTW62323.1"/>
    </source>
</evidence>
<feature type="chain" id="PRO_5015569615" description="Endonuclease YncB(Thermonuclease family)" evidence="1">
    <location>
        <begin position="30"/>
        <end position="94"/>
    </location>
</feature>
<proteinExistence type="predicted"/>
<feature type="signal peptide" evidence="1">
    <location>
        <begin position="1"/>
        <end position="29"/>
    </location>
</feature>
<keyword evidence="3" id="KW-1185">Reference proteome</keyword>
<dbReference type="PROSITE" id="PS51257">
    <property type="entry name" value="PROKAR_LIPOPROTEIN"/>
    <property type="match status" value="1"/>
</dbReference>
<accession>A0A2T5VEZ6</accession>
<dbReference type="Proteomes" id="UP000244081">
    <property type="component" value="Unassembled WGS sequence"/>
</dbReference>
<reference evidence="2 3" key="1">
    <citation type="submission" date="2018-04" db="EMBL/GenBank/DDBJ databases">
        <title>Genomic Encyclopedia of Archaeal and Bacterial Type Strains, Phase II (KMG-II): from individual species to whole genera.</title>
        <authorList>
            <person name="Goeker M."/>
        </authorList>
    </citation>
    <scope>NUCLEOTIDE SEQUENCE [LARGE SCALE GENOMIC DNA]</scope>
    <source>
        <strain evidence="2 3">DSM 23382</strain>
    </source>
</reference>
<evidence type="ECO:0000313" key="3">
    <source>
        <dbReference type="Proteomes" id="UP000244081"/>
    </source>
</evidence>
<sequence>MQRLRAGGNIAAGLAFVALAALFPATAFAACKPPEKPAPPGCRIKGNINSDGARIYHVPGKSRWYSRTCINRPGERWFCSEEEARAAGWRAPRR</sequence>
<evidence type="ECO:0008006" key="4">
    <source>
        <dbReference type="Google" id="ProtNLM"/>
    </source>
</evidence>
<dbReference type="AlphaFoldDB" id="A0A2T5VEZ6"/>
<name>A0A2T5VEZ6_9HYPH</name>
<keyword evidence="1" id="KW-0732">Signal</keyword>